<comment type="caution">
    <text evidence="2">The sequence shown here is derived from an EMBL/GenBank/DDBJ whole genome shotgun (WGS) entry which is preliminary data.</text>
</comment>
<proteinExistence type="predicted"/>
<accession>A0ABP4W4G0</accession>
<keyword evidence="1" id="KW-0812">Transmembrane</keyword>
<keyword evidence="1" id="KW-1133">Transmembrane helix</keyword>
<reference evidence="3" key="1">
    <citation type="journal article" date="2019" name="Int. J. Syst. Evol. Microbiol.">
        <title>The Global Catalogue of Microorganisms (GCM) 10K type strain sequencing project: providing services to taxonomists for standard genome sequencing and annotation.</title>
        <authorList>
            <consortium name="The Broad Institute Genomics Platform"/>
            <consortium name="The Broad Institute Genome Sequencing Center for Infectious Disease"/>
            <person name="Wu L."/>
            <person name="Ma J."/>
        </authorList>
    </citation>
    <scope>NUCLEOTIDE SEQUENCE [LARGE SCALE GENOMIC DNA]</scope>
    <source>
        <strain evidence="3">JCM 15591</strain>
    </source>
</reference>
<feature type="transmembrane region" description="Helical" evidence="1">
    <location>
        <begin position="43"/>
        <end position="63"/>
    </location>
</feature>
<name>A0ABP4W4G0_9MICO</name>
<dbReference type="Proteomes" id="UP001501475">
    <property type="component" value="Unassembled WGS sequence"/>
</dbReference>
<protein>
    <submittedName>
        <fullName evidence="2">Uncharacterized protein</fullName>
    </submittedName>
</protein>
<evidence type="ECO:0000256" key="1">
    <source>
        <dbReference type="SAM" id="Phobius"/>
    </source>
</evidence>
<dbReference type="EMBL" id="BAAAPN010000006">
    <property type="protein sequence ID" value="GAA1745509.1"/>
    <property type="molecule type" value="Genomic_DNA"/>
</dbReference>
<evidence type="ECO:0000313" key="3">
    <source>
        <dbReference type="Proteomes" id="UP001501475"/>
    </source>
</evidence>
<sequence length="204" mass="23072">MSVRIKTLFVRRSNEFWRQIVAVFLAWAAGVKSLESLMGRSGWTLLFAVLLSVLGFAGLRFAWIDERKRSPIAIATPEELVEWNLGWAQEQGKMVVITRDMSWVLSDKLKELLRRKASEGDLVVIARAKTAWLSELEGVGAQIVETGTTPRVRFTVLRFGASDARVLVHRQSKGRVEFREIHSNEFPAFALCMDEVDALVKEVP</sequence>
<organism evidence="2 3">
    <name type="scientific">Nostocoides vanveenii</name>
    <dbReference type="NCBI Taxonomy" id="330835"/>
    <lineage>
        <taxon>Bacteria</taxon>
        <taxon>Bacillati</taxon>
        <taxon>Actinomycetota</taxon>
        <taxon>Actinomycetes</taxon>
        <taxon>Micrococcales</taxon>
        <taxon>Intrasporangiaceae</taxon>
        <taxon>Nostocoides</taxon>
    </lineage>
</organism>
<keyword evidence="1" id="KW-0472">Membrane</keyword>
<evidence type="ECO:0000313" key="2">
    <source>
        <dbReference type="EMBL" id="GAA1745509.1"/>
    </source>
</evidence>
<keyword evidence="3" id="KW-1185">Reference proteome</keyword>
<dbReference type="RefSeq" id="WP_344061024.1">
    <property type="nucleotide sequence ID" value="NZ_BAAAPN010000006.1"/>
</dbReference>
<gene>
    <name evidence="2" type="ORF">GCM10009810_02650</name>
</gene>